<dbReference type="EMBL" id="LNIX01000001">
    <property type="protein sequence ID" value="OXA64675.1"/>
    <property type="molecule type" value="Genomic_DNA"/>
</dbReference>
<proteinExistence type="inferred from homology"/>
<evidence type="ECO:0000256" key="6">
    <source>
        <dbReference type="ARBA" id="ARBA00023136"/>
    </source>
</evidence>
<keyword evidence="3" id="KW-1003">Cell membrane</keyword>
<keyword evidence="5 9" id="KW-1133">Transmembrane helix</keyword>
<dbReference type="Pfam" id="PF00001">
    <property type="entry name" value="7tm_1"/>
    <property type="match status" value="1"/>
</dbReference>
<keyword evidence="12" id="KW-1185">Reference proteome</keyword>
<dbReference type="OrthoDB" id="2101615at2759"/>
<dbReference type="SUPFAM" id="SSF81321">
    <property type="entry name" value="Family A G protein-coupled receptor-like"/>
    <property type="match status" value="1"/>
</dbReference>
<dbReference type="PANTHER" id="PTHR24241">
    <property type="entry name" value="NEUROPEPTIDE RECEPTOR-RELATED G-PROTEIN COUPLED RECEPTOR"/>
    <property type="match status" value="1"/>
</dbReference>
<protein>
    <submittedName>
        <fullName evidence="11">Neuropeptide Y receptor</fullName>
    </submittedName>
</protein>
<evidence type="ECO:0000259" key="10">
    <source>
        <dbReference type="PROSITE" id="PS50262"/>
    </source>
</evidence>
<dbReference type="GO" id="GO:0004930">
    <property type="term" value="F:G protein-coupled receptor activity"/>
    <property type="evidence" value="ECO:0007669"/>
    <property type="project" value="InterPro"/>
</dbReference>
<evidence type="ECO:0000313" key="12">
    <source>
        <dbReference type="Proteomes" id="UP000198287"/>
    </source>
</evidence>
<gene>
    <name evidence="11" type="ORF">Fcan01_01603</name>
</gene>
<organism evidence="11 12">
    <name type="scientific">Folsomia candida</name>
    <name type="common">Springtail</name>
    <dbReference type="NCBI Taxonomy" id="158441"/>
    <lineage>
        <taxon>Eukaryota</taxon>
        <taxon>Metazoa</taxon>
        <taxon>Ecdysozoa</taxon>
        <taxon>Arthropoda</taxon>
        <taxon>Hexapoda</taxon>
        <taxon>Collembola</taxon>
        <taxon>Entomobryomorpha</taxon>
        <taxon>Isotomoidea</taxon>
        <taxon>Isotomidae</taxon>
        <taxon>Proisotominae</taxon>
        <taxon>Folsomia</taxon>
    </lineage>
</organism>
<feature type="transmembrane region" description="Helical" evidence="9">
    <location>
        <begin position="167"/>
        <end position="187"/>
    </location>
</feature>
<dbReference type="GO" id="GO:0005886">
    <property type="term" value="C:plasma membrane"/>
    <property type="evidence" value="ECO:0007669"/>
    <property type="project" value="UniProtKB-SubCell"/>
</dbReference>
<reference evidence="11 12" key="1">
    <citation type="submission" date="2015-12" db="EMBL/GenBank/DDBJ databases">
        <title>The genome of Folsomia candida.</title>
        <authorList>
            <person name="Faddeeva A."/>
            <person name="Derks M.F."/>
            <person name="Anvar Y."/>
            <person name="Smit S."/>
            <person name="Van Straalen N."/>
            <person name="Roelofs D."/>
        </authorList>
    </citation>
    <scope>NUCLEOTIDE SEQUENCE [LARGE SCALE GENOMIC DNA]</scope>
    <source>
        <strain evidence="11 12">VU population</strain>
        <tissue evidence="11">Whole body</tissue>
    </source>
</reference>
<evidence type="ECO:0000256" key="1">
    <source>
        <dbReference type="ARBA" id="ARBA00004651"/>
    </source>
</evidence>
<evidence type="ECO:0000256" key="5">
    <source>
        <dbReference type="ARBA" id="ARBA00022989"/>
    </source>
</evidence>
<feature type="domain" description="G-protein coupled receptors family 1 profile" evidence="10">
    <location>
        <begin position="59"/>
        <end position="328"/>
    </location>
</feature>
<feature type="region of interest" description="Disordered" evidence="8">
    <location>
        <begin position="399"/>
        <end position="450"/>
    </location>
</feature>
<feature type="transmembrane region" description="Helical" evidence="9">
    <location>
        <begin position="268"/>
        <end position="286"/>
    </location>
</feature>
<keyword evidence="6 9" id="KW-0472">Membrane</keyword>
<feature type="transmembrane region" description="Helical" evidence="9">
    <location>
        <begin position="216"/>
        <end position="245"/>
    </location>
</feature>
<evidence type="ECO:0000256" key="8">
    <source>
        <dbReference type="SAM" id="MobiDB-lite"/>
    </source>
</evidence>
<dbReference type="Proteomes" id="UP000198287">
    <property type="component" value="Unassembled WGS sequence"/>
</dbReference>
<feature type="transmembrane region" description="Helical" evidence="9">
    <location>
        <begin position="306"/>
        <end position="330"/>
    </location>
</feature>
<dbReference type="InterPro" id="IPR000276">
    <property type="entry name" value="GPCR_Rhodpsn"/>
</dbReference>
<keyword evidence="7 11" id="KW-0675">Receptor</keyword>
<evidence type="ECO:0000256" key="3">
    <source>
        <dbReference type="ARBA" id="ARBA00022475"/>
    </source>
</evidence>
<evidence type="ECO:0000313" key="11">
    <source>
        <dbReference type="EMBL" id="OXA64675.1"/>
    </source>
</evidence>
<keyword evidence="4 9" id="KW-0812">Transmembrane</keyword>
<evidence type="ECO:0000256" key="7">
    <source>
        <dbReference type="ARBA" id="ARBA00023170"/>
    </source>
</evidence>
<comment type="subcellular location">
    <subcellularLocation>
        <location evidence="1">Cell membrane</location>
        <topology evidence="1">Multi-pass membrane protein</topology>
    </subcellularLocation>
</comment>
<evidence type="ECO:0000256" key="4">
    <source>
        <dbReference type="ARBA" id="ARBA00022692"/>
    </source>
</evidence>
<dbReference type="PRINTS" id="PR00237">
    <property type="entry name" value="GPCRRHODOPSN"/>
</dbReference>
<comment type="similarity">
    <text evidence="2">Belongs to the G-protein coupled receptor 1 family.</text>
</comment>
<feature type="transmembrane region" description="Helical" evidence="9">
    <location>
        <begin position="45"/>
        <end position="68"/>
    </location>
</feature>
<evidence type="ECO:0000256" key="9">
    <source>
        <dbReference type="SAM" id="Phobius"/>
    </source>
</evidence>
<sequence length="450" mass="50676">MSIHNEGENYSNFFEEIGHFNNTTKLDAGIEYPDFSQIKVVRITFISLFLVEAAISMMGNLCVSLTVYKNKSMHTPVNYYIVNLSVCDFLVGAVVLPVKLFELTADAELNMMTDKLCTTFYDKFSNLIWIDVCGNIVSGPHKAEKYNAIVHPVQSRISMSNLRTRRVLTVVWVTSCVFASPNLHSAIAVSQSLYSKYGEFNRVTCFDRFSDNFRFWYFMSLFVLVFLIPLGFIAVTCFSITRVLLKEIPVQTRRDARAVRLEQGRRKVAKMVLIVVLSFVLSWSPYFAVTLVTQLQSDNFLHFGQYFFTMLLINLFAFGNSCINPCIYFAMSARFRKGFLGIFHCSRNCSRPTTSCMDNTQSNILTTNALMSSQTPLSVRHAAGILITQGEEMELGSVHHEGRRVPMSRNSTDGPASWNKRTAILGNKNAISTTGRNSSSNSNSIPVEIG</sequence>
<dbReference type="PROSITE" id="PS50262">
    <property type="entry name" value="G_PROTEIN_RECEP_F1_2"/>
    <property type="match status" value="1"/>
</dbReference>
<name>A0A226F4F2_FOLCA</name>
<dbReference type="SMART" id="SM01381">
    <property type="entry name" value="7TM_GPCR_Srsx"/>
    <property type="match status" value="1"/>
</dbReference>
<feature type="transmembrane region" description="Helical" evidence="9">
    <location>
        <begin position="80"/>
        <end position="101"/>
    </location>
</feature>
<comment type="caution">
    <text evidence="11">The sequence shown here is derived from an EMBL/GenBank/DDBJ whole genome shotgun (WGS) entry which is preliminary data.</text>
</comment>
<dbReference type="Gene3D" id="1.20.1070.10">
    <property type="entry name" value="Rhodopsin 7-helix transmembrane proteins"/>
    <property type="match status" value="1"/>
</dbReference>
<dbReference type="InterPro" id="IPR017452">
    <property type="entry name" value="GPCR_Rhodpsn_7TM"/>
</dbReference>
<evidence type="ECO:0000256" key="2">
    <source>
        <dbReference type="ARBA" id="ARBA00010663"/>
    </source>
</evidence>
<dbReference type="AlphaFoldDB" id="A0A226F4F2"/>
<accession>A0A226F4F2</accession>